<keyword evidence="2" id="KW-0732">Signal</keyword>
<feature type="signal peptide" evidence="2">
    <location>
        <begin position="1"/>
        <end position="18"/>
    </location>
</feature>
<dbReference type="PANTHER" id="PTHR42928">
    <property type="entry name" value="TRICARBOXYLATE-BINDING PROTEIN"/>
    <property type="match status" value="1"/>
</dbReference>
<feature type="chain" id="PRO_5045969976" evidence="2">
    <location>
        <begin position="19"/>
        <end position="331"/>
    </location>
</feature>
<dbReference type="PANTHER" id="PTHR42928:SF5">
    <property type="entry name" value="BLR1237 PROTEIN"/>
    <property type="match status" value="1"/>
</dbReference>
<accession>A0ABW7AHX3</accession>
<dbReference type="PROSITE" id="PS51257">
    <property type="entry name" value="PROKAR_LIPOPROTEIN"/>
    <property type="match status" value="1"/>
</dbReference>
<evidence type="ECO:0000313" key="4">
    <source>
        <dbReference type="Proteomes" id="UP001603978"/>
    </source>
</evidence>
<proteinExistence type="inferred from homology"/>
<protein>
    <submittedName>
        <fullName evidence="3">Tripartite tricarboxylate transporter substrate binding protein</fullName>
    </submittedName>
</protein>
<dbReference type="InterPro" id="IPR042100">
    <property type="entry name" value="Bug_dom1"/>
</dbReference>
<evidence type="ECO:0000313" key="3">
    <source>
        <dbReference type="EMBL" id="MFG1706967.1"/>
    </source>
</evidence>
<dbReference type="SUPFAM" id="SSF53850">
    <property type="entry name" value="Periplasmic binding protein-like II"/>
    <property type="match status" value="1"/>
</dbReference>
<dbReference type="Gene3D" id="3.40.190.150">
    <property type="entry name" value="Bordetella uptake gene, domain 1"/>
    <property type="match status" value="1"/>
</dbReference>
<dbReference type="CDD" id="cd07012">
    <property type="entry name" value="PBP2_Bug_TTT"/>
    <property type="match status" value="1"/>
</dbReference>
<dbReference type="Proteomes" id="UP001603978">
    <property type="component" value="Unassembled WGS sequence"/>
</dbReference>
<name>A0ABW7AHX3_9ACTN</name>
<keyword evidence="4" id="KW-1185">Reference proteome</keyword>
<dbReference type="EMBL" id="JBICRM010000018">
    <property type="protein sequence ID" value="MFG1706967.1"/>
    <property type="molecule type" value="Genomic_DNA"/>
</dbReference>
<organism evidence="3 4">
    <name type="scientific">Nonomuraea marmarensis</name>
    <dbReference type="NCBI Taxonomy" id="3351344"/>
    <lineage>
        <taxon>Bacteria</taxon>
        <taxon>Bacillati</taxon>
        <taxon>Actinomycetota</taxon>
        <taxon>Actinomycetes</taxon>
        <taxon>Streptosporangiales</taxon>
        <taxon>Streptosporangiaceae</taxon>
        <taxon>Nonomuraea</taxon>
    </lineage>
</organism>
<reference evidence="3 4" key="1">
    <citation type="submission" date="2024-10" db="EMBL/GenBank/DDBJ databases">
        <authorList>
            <person name="Topkara A.R."/>
            <person name="Saygin H."/>
        </authorList>
    </citation>
    <scope>NUCLEOTIDE SEQUENCE [LARGE SCALE GENOMIC DNA]</scope>
    <source>
        <strain evidence="3 4">M3C6</strain>
    </source>
</reference>
<comment type="caution">
    <text evidence="3">The sequence shown here is derived from an EMBL/GenBank/DDBJ whole genome shotgun (WGS) entry which is preliminary data.</text>
</comment>
<comment type="similarity">
    <text evidence="1">Belongs to the UPF0065 (bug) family.</text>
</comment>
<dbReference type="PIRSF" id="PIRSF017082">
    <property type="entry name" value="YflP"/>
    <property type="match status" value="1"/>
</dbReference>
<evidence type="ECO:0000256" key="2">
    <source>
        <dbReference type="SAM" id="SignalP"/>
    </source>
</evidence>
<sequence>MRLFAVLSAACLAATACATGGPAASAGGGPAAYPDKGKSIRLLIPYGAGGGTDLAGRLLASGLEKDLGARVVVENDPSGSGQNAMRNLAAAKKDGYTLAFTPLPATNMMYLDKERGATFSGKDFEPIANHDTDPIAIGTSAKGPLKSLAQLVSEAKAAPGKITAGSNGVLAAGHLGLLQLEQLTGIKITWTSFDDGGQLRTSVLGGSVNLEVQPVSELTAAKANGDMRILAIMSDKRWPGLDDVPTVQESGFADSSLATNRVLVAPAGTSKAIIDKLSASIKKSIGQPDYQAQAKKRLLQLNYMDSAQVAALWTQFDTTFAPIAQQFRASS</sequence>
<evidence type="ECO:0000256" key="1">
    <source>
        <dbReference type="ARBA" id="ARBA00006987"/>
    </source>
</evidence>
<dbReference type="RefSeq" id="WP_393170289.1">
    <property type="nucleotide sequence ID" value="NZ_JBICRM010000018.1"/>
</dbReference>
<dbReference type="Pfam" id="PF03401">
    <property type="entry name" value="TctC"/>
    <property type="match status" value="1"/>
</dbReference>
<gene>
    <name evidence="3" type="ORF">ACFLIM_27615</name>
</gene>
<dbReference type="InterPro" id="IPR005064">
    <property type="entry name" value="BUG"/>
</dbReference>
<dbReference type="Gene3D" id="3.40.190.10">
    <property type="entry name" value="Periplasmic binding protein-like II"/>
    <property type="match status" value="1"/>
</dbReference>